<dbReference type="Pfam" id="PF00884">
    <property type="entry name" value="Sulfatase"/>
    <property type="match status" value="1"/>
</dbReference>
<dbReference type="Gene3D" id="3.40.720.10">
    <property type="entry name" value="Alkaline Phosphatase, subunit A"/>
    <property type="match status" value="1"/>
</dbReference>
<comment type="caution">
    <text evidence="4">The sequence shown here is derived from an EMBL/GenBank/DDBJ whole genome shotgun (WGS) entry which is preliminary data.</text>
</comment>
<dbReference type="InterPro" id="IPR017850">
    <property type="entry name" value="Alkaline_phosphatase_core_sf"/>
</dbReference>
<feature type="transmembrane region" description="Helical" evidence="2">
    <location>
        <begin position="765"/>
        <end position="787"/>
    </location>
</feature>
<evidence type="ECO:0000256" key="2">
    <source>
        <dbReference type="SAM" id="Phobius"/>
    </source>
</evidence>
<keyword evidence="2" id="KW-0472">Membrane</keyword>
<feature type="transmembrane region" description="Helical" evidence="2">
    <location>
        <begin position="794"/>
        <end position="813"/>
    </location>
</feature>
<feature type="domain" description="Sulfatase N-terminal" evidence="3">
    <location>
        <begin position="526"/>
        <end position="647"/>
    </location>
</feature>
<evidence type="ECO:0000256" key="1">
    <source>
        <dbReference type="SAM" id="MobiDB-lite"/>
    </source>
</evidence>
<feature type="compositionally biased region" description="Polar residues" evidence="1">
    <location>
        <begin position="164"/>
        <end position="180"/>
    </location>
</feature>
<dbReference type="InterPro" id="IPR000917">
    <property type="entry name" value="Sulfatase_N"/>
</dbReference>
<dbReference type="AlphaFoldDB" id="A0AAE8N9D3"/>
<feature type="region of interest" description="Disordered" evidence="1">
    <location>
        <begin position="1"/>
        <end position="59"/>
    </location>
</feature>
<feature type="transmembrane region" description="Helical" evidence="2">
    <location>
        <begin position="687"/>
        <end position="705"/>
    </location>
</feature>
<dbReference type="InterPro" id="IPR053181">
    <property type="entry name" value="EcdB-like_regulator"/>
</dbReference>
<accession>A0AAE8N9D3</accession>
<dbReference type="PANTHER" id="PTHR47785:SF5">
    <property type="entry name" value="ZN(II)2CYS6 TRANSCRIPTION FACTOR (EUROFUNG)"/>
    <property type="match status" value="1"/>
</dbReference>
<evidence type="ECO:0000259" key="3">
    <source>
        <dbReference type="Pfam" id="PF00884"/>
    </source>
</evidence>
<keyword evidence="2" id="KW-1133">Transmembrane helix</keyword>
<dbReference type="EMBL" id="ONZQ02000022">
    <property type="protein sequence ID" value="SPO07570.1"/>
    <property type="molecule type" value="Genomic_DNA"/>
</dbReference>
<dbReference type="Proteomes" id="UP001187682">
    <property type="component" value="Unassembled WGS sequence"/>
</dbReference>
<evidence type="ECO:0000313" key="4">
    <source>
        <dbReference type="EMBL" id="SPO07570.1"/>
    </source>
</evidence>
<dbReference type="CDD" id="cd12148">
    <property type="entry name" value="fungal_TF_MHR"/>
    <property type="match status" value="1"/>
</dbReference>
<keyword evidence="2" id="KW-0812">Transmembrane</keyword>
<keyword evidence="5" id="KW-1185">Reference proteome</keyword>
<protein>
    <recommendedName>
        <fullName evidence="3">Sulfatase N-terminal domain-containing protein</fullName>
    </recommendedName>
</protein>
<dbReference type="PANTHER" id="PTHR47785">
    <property type="entry name" value="ZN(II)2CYS6 TRANSCRIPTION FACTOR (EUROFUNG)-RELATED-RELATED"/>
    <property type="match status" value="1"/>
</dbReference>
<name>A0AAE8N9D3_9PEZI</name>
<dbReference type="SUPFAM" id="SSF53649">
    <property type="entry name" value="Alkaline phosphatase-like"/>
    <property type="match status" value="1"/>
</dbReference>
<reference evidence="4" key="1">
    <citation type="submission" date="2018-03" db="EMBL/GenBank/DDBJ databases">
        <authorList>
            <person name="Guldener U."/>
        </authorList>
    </citation>
    <scope>NUCLEOTIDE SEQUENCE</scope>
</reference>
<gene>
    <name evidence="4" type="ORF">DNG_10265</name>
</gene>
<feature type="transmembrane region" description="Helical" evidence="2">
    <location>
        <begin position="725"/>
        <end position="745"/>
    </location>
</feature>
<evidence type="ECO:0000313" key="5">
    <source>
        <dbReference type="Proteomes" id="UP001187682"/>
    </source>
</evidence>
<sequence>MAPSHRSPRPPLATAAPNGEIGAPEPGPPADGSPEDGTHEGGVAYSRTRTKRARVADPSYAPRKRAAAACQFCRLQEEQLGLGEATIQYKTLLGRLDEIRDIVKGAAPSNPLGPTPNYPSTTKCESILRWPIFKGVIQDSDAQVNSFILEDPDRPPNAGHSVGESATSPATVSTTGSAGQRTLAGQGISEETFVPLCRKFLDHVHARNPILEAQELLAYAKGAAENGLAWDASSCLVLLACALASHTRPWAALGSPGVDQQLDTCQHAADVYYLAAKKRIGLLEGSLLDIQCLFFACVELLPELGLTPSCLRELDYPDPFPEPPVSLLSFSSERDGSGEQVSIETVGYEQKAEEERSWFFYLAEISLRRIINDTLHTFYEKGEEHWMKHIDLVCRQYHESEEQVSQWLSHLPSSIQFDPYEQPESELVYYLQGRLEEWREYILRPLLYYYLHHPPSDTPSQQIISLARQEITTCAASIRRCAQHGRHGGTWLIARRSFRCAVLILGVVLQGGPVEAPGDWRELEIKTPALYRIAREGIRLTNFHTASACSPTRSMLFSGTDNHIAGLDPMAEHMGNRELFKGKEGYEGYLNFRVAALPELLQDAEYLTLMSGKWHLGAAKEHAPCSRGFDKGFVYLPGSGNLYNHEPQFKDGEPRPSLAVADPNTFWMRDESGTIGTEENSVNGGGALLKLFFYALVVGFGAVGLKRMITTAVQIYDGRPVNISLSYASACKVAFLVAFLIIYDIHSLASGTIVANRWPIGSRLLLTTAVCLTMTGSVLGLFVGLGWNGYSKPFLGNLLAALWVVLRTCNMVYAC</sequence>
<proteinExistence type="predicted"/>
<feature type="region of interest" description="Disordered" evidence="1">
    <location>
        <begin position="148"/>
        <end position="181"/>
    </location>
</feature>
<organism evidence="4 5">
    <name type="scientific">Cephalotrichum gorgonifer</name>
    <dbReference type="NCBI Taxonomy" id="2041049"/>
    <lineage>
        <taxon>Eukaryota</taxon>
        <taxon>Fungi</taxon>
        <taxon>Dikarya</taxon>
        <taxon>Ascomycota</taxon>
        <taxon>Pezizomycotina</taxon>
        <taxon>Sordariomycetes</taxon>
        <taxon>Hypocreomycetidae</taxon>
        <taxon>Microascales</taxon>
        <taxon>Microascaceae</taxon>
        <taxon>Cephalotrichum</taxon>
    </lineage>
</organism>
<feature type="compositionally biased region" description="Low complexity" evidence="1">
    <location>
        <begin position="15"/>
        <end position="24"/>
    </location>
</feature>